<protein>
    <submittedName>
        <fullName evidence="2">Unannotated protein</fullName>
    </submittedName>
</protein>
<reference evidence="2" key="1">
    <citation type="submission" date="2020-05" db="EMBL/GenBank/DDBJ databases">
        <authorList>
            <person name="Chiriac C."/>
            <person name="Salcher M."/>
            <person name="Ghai R."/>
            <person name="Kavagutti S V."/>
        </authorList>
    </citation>
    <scope>NUCLEOTIDE SEQUENCE</scope>
</reference>
<dbReference type="AlphaFoldDB" id="A0A6J6NW11"/>
<gene>
    <name evidence="2" type="ORF">UFOPK2350_01471</name>
</gene>
<feature type="region of interest" description="Disordered" evidence="1">
    <location>
        <begin position="120"/>
        <end position="140"/>
    </location>
</feature>
<feature type="region of interest" description="Disordered" evidence="1">
    <location>
        <begin position="158"/>
        <end position="180"/>
    </location>
</feature>
<feature type="compositionally biased region" description="Low complexity" evidence="1">
    <location>
        <begin position="120"/>
        <end position="130"/>
    </location>
</feature>
<sequence length="180" mass="18531">MKTGSYPKPPSPLSSEAMTPETIPSATVSEPSGQRTRTTVRNLARRCGGVFAPASSSSLRSFAIFATESLGSPAYRADRTPGAPFRASTSRPVSSASEAAPVAFAIASALRRAFPSSVSAFSSTSGTVAGRGSRTTPHEARISSISLTLSGFALAQTRRRPPTVLSPDEAAGRKGAASAW</sequence>
<organism evidence="2">
    <name type="scientific">freshwater metagenome</name>
    <dbReference type="NCBI Taxonomy" id="449393"/>
    <lineage>
        <taxon>unclassified sequences</taxon>
        <taxon>metagenomes</taxon>
        <taxon>ecological metagenomes</taxon>
    </lineage>
</organism>
<dbReference type="EMBL" id="CAEZXE010000153">
    <property type="protein sequence ID" value="CAB4688915.1"/>
    <property type="molecule type" value="Genomic_DNA"/>
</dbReference>
<evidence type="ECO:0000313" key="2">
    <source>
        <dbReference type="EMBL" id="CAB4688915.1"/>
    </source>
</evidence>
<feature type="region of interest" description="Disordered" evidence="1">
    <location>
        <begin position="1"/>
        <end position="38"/>
    </location>
</feature>
<accession>A0A6J6NW11</accession>
<feature type="region of interest" description="Disordered" evidence="1">
    <location>
        <begin position="73"/>
        <end position="92"/>
    </location>
</feature>
<proteinExistence type="predicted"/>
<name>A0A6J6NW11_9ZZZZ</name>
<feature type="compositionally biased region" description="Polar residues" evidence="1">
    <location>
        <begin position="13"/>
        <end position="38"/>
    </location>
</feature>
<evidence type="ECO:0000256" key="1">
    <source>
        <dbReference type="SAM" id="MobiDB-lite"/>
    </source>
</evidence>